<gene>
    <name evidence="1" type="ORF">DZC30_15805</name>
</gene>
<evidence type="ECO:0000313" key="1">
    <source>
        <dbReference type="EMBL" id="RGE43279.1"/>
    </source>
</evidence>
<dbReference type="EMBL" id="QURR01000020">
    <property type="protein sequence ID" value="RGE43279.1"/>
    <property type="molecule type" value="Genomic_DNA"/>
</dbReference>
<dbReference type="Proteomes" id="UP000261948">
    <property type="component" value="Unassembled WGS sequence"/>
</dbReference>
<keyword evidence="2" id="KW-1185">Reference proteome</keyword>
<dbReference type="OrthoDB" id="515962at2"/>
<reference evidence="1 2" key="1">
    <citation type="submission" date="2018-08" db="EMBL/GenBank/DDBJ databases">
        <title>Comamonas testosteroni strain SWCO2.</title>
        <authorList>
            <person name="Jiang N."/>
            <person name="Zhang X.Z."/>
        </authorList>
    </citation>
    <scope>NUCLEOTIDE SEQUENCE [LARGE SCALE GENOMIC DNA]</scope>
    <source>
        <strain evidence="1 2">SWCO2</strain>
    </source>
</reference>
<comment type="caution">
    <text evidence="1">The sequence shown here is derived from an EMBL/GenBank/DDBJ whole genome shotgun (WGS) entry which is preliminary data.</text>
</comment>
<sequence length="218" mass="24608">MPLIDLYAIHEDKARAGLLSIHPSRWLYAGRNIGRVFEIFSDDYQVVEVGGQRADHFKQLAGMRLHGKSRQKHGYYLATQAIADRYFKYVPKGGTLECAVRDLLALEETNAQVEAHTPVGFIDLLCSTSVVEVKHLSKWKQALGQVLAYSTYYPKHSKILHLYSSGIGSRDIEEQMFVCRNLNVDLRHQAILSSAHGPASRVERPVKWLSLKKCQATS</sequence>
<name>A0A373FIR3_COMTE</name>
<proteinExistence type="predicted"/>
<organism evidence="1 2">
    <name type="scientific">Comamonas testosteroni</name>
    <name type="common">Pseudomonas testosteroni</name>
    <dbReference type="NCBI Taxonomy" id="285"/>
    <lineage>
        <taxon>Bacteria</taxon>
        <taxon>Pseudomonadati</taxon>
        <taxon>Pseudomonadota</taxon>
        <taxon>Betaproteobacteria</taxon>
        <taxon>Burkholderiales</taxon>
        <taxon>Comamonadaceae</taxon>
        <taxon>Comamonas</taxon>
    </lineage>
</organism>
<accession>A0A373FIR3</accession>
<evidence type="ECO:0000313" key="2">
    <source>
        <dbReference type="Proteomes" id="UP000261948"/>
    </source>
</evidence>
<dbReference type="AlphaFoldDB" id="A0A373FIR3"/>
<protein>
    <submittedName>
        <fullName evidence="1">Uncharacterized protein</fullName>
    </submittedName>
</protein>